<dbReference type="EMBL" id="VJZC01000002">
    <property type="protein sequence ID" value="MPY55768.1"/>
    <property type="molecule type" value="Genomic_DNA"/>
</dbReference>
<dbReference type="InterPro" id="IPR050738">
    <property type="entry name" value="Sulfatase"/>
</dbReference>
<dbReference type="AlphaFoldDB" id="A0A5N8XA47"/>
<comment type="caution">
    <text evidence="3">The sequence shown here is derived from an EMBL/GenBank/DDBJ whole genome shotgun (WGS) entry which is preliminary data.</text>
</comment>
<protein>
    <submittedName>
        <fullName evidence="3">Arylsulfatase</fullName>
    </submittedName>
</protein>
<dbReference type="InterPro" id="IPR000917">
    <property type="entry name" value="Sulfatase_N"/>
</dbReference>
<feature type="domain" description="Sulfatase N-terminal" evidence="2">
    <location>
        <begin position="51"/>
        <end position="462"/>
    </location>
</feature>
<dbReference type="PANTHER" id="PTHR42693">
    <property type="entry name" value="ARYLSULFATASE FAMILY MEMBER"/>
    <property type="match status" value="1"/>
</dbReference>
<dbReference type="Proteomes" id="UP000400924">
    <property type="component" value="Unassembled WGS sequence"/>
</dbReference>
<reference evidence="3 4" key="1">
    <citation type="submission" date="2019-07" db="EMBL/GenBank/DDBJ databases">
        <title>New species of Amycolatopsis and Streptomyces.</title>
        <authorList>
            <person name="Duangmal K."/>
            <person name="Teo W.F.A."/>
            <person name="Lipun K."/>
        </authorList>
    </citation>
    <scope>NUCLEOTIDE SEQUENCE [LARGE SCALE GENOMIC DNA]</scope>
    <source>
        <strain evidence="3 4">NBRC 106415</strain>
    </source>
</reference>
<dbReference type="RefSeq" id="WP_152769247.1">
    <property type="nucleotide sequence ID" value="NZ_VJZC01000002.1"/>
</dbReference>
<dbReference type="InterPro" id="IPR017850">
    <property type="entry name" value="Alkaline_phosphatase_core_sf"/>
</dbReference>
<comment type="similarity">
    <text evidence="1">Belongs to the sulfatase family.</text>
</comment>
<proteinExistence type="inferred from homology"/>
<name>A0A5N8XA47_9ACTN</name>
<keyword evidence="4" id="KW-1185">Reference proteome</keyword>
<dbReference type="SUPFAM" id="SSF53649">
    <property type="entry name" value="Alkaline phosphatase-like"/>
    <property type="match status" value="1"/>
</dbReference>
<organism evidence="3 4">
    <name type="scientific">Streptomyces spongiae</name>
    <dbReference type="NCBI Taxonomy" id="565072"/>
    <lineage>
        <taxon>Bacteria</taxon>
        <taxon>Bacillati</taxon>
        <taxon>Actinomycetota</taxon>
        <taxon>Actinomycetes</taxon>
        <taxon>Kitasatosporales</taxon>
        <taxon>Streptomycetaceae</taxon>
        <taxon>Streptomyces</taxon>
    </lineage>
</organism>
<evidence type="ECO:0000313" key="4">
    <source>
        <dbReference type="Proteomes" id="UP000400924"/>
    </source>
</evidence>
<sequence length="765" mass="85132">MTNASPYPPPESGTFRSAFQVRSTFQGRIGTTYEESTPWWPDQQGPAADTPNVVVIVLDDVGFSDLGCFGSDIDTPAMDALAADGLRYANFHTTTLCSPTRASLLTGRNHHSVGMRMLSNFDTGFPSGRGQITKSAAVLPEVLRDAGFNTMAVGKWHLAPMEQTTASGPYTQWPLGRGFERYYGFLEAETDSFYPELFHDNHAVAPPKSPEEGYHLSEDLVDRAIEFVTDQTSVTPEKPFFLYLAFGAAHAPHQAPQEYLEKYRGRFDHGWDAERATRHARQIERGILPPGTELAPRNPGVVPFDELSDDEKKLSVRLQEAYAAMVDHTDHHIGRLMEFLERIGQMENTITILLSDNGASQEGGQKGSLNPTAFQNGVAEDFDEMVARIDEIGTTRAHSNYPWGWAQAGNTPFKRYKQNTHEGGVRCPLIVNWPRGLPRTGEVRQQFHHVTDIVPTLFELLGLEAPSVHNGIPQLPIHGVSMGYTFDAPTAPTRKEAQYFEMFGHRAIWHDGWKAVAFHQRGSSFDADQWELYHHDSDFSECNDLAQEMPEQLQKMVARFWVEAGKYDVLPLDDQGFAYRAKIPRPGSPRNRTTFTYYPGMAHLPVAAVPPVMNRGHRITAFVDRAAASDEGVLVSLGSISSGYVLYIKDNRLVYEYNFLGTRYTVASEEELPTGPAELTFEFVKTGDMRGVGHLYVSGKPVGTGDIPRVLPHFLGWQGLDVGRDTLSPSSPSYDGEFAFTGGFEKVVFTVAPDEGIQEPFERID</sequence>
<dbReference type="Gene3D" id="3.40.720.10">
    <property type="entry name" value="Alkaline Phosphatase, subunit A"/>
    <property type="match status" value="1"/>
</dbReference>
<dbReference type="CDD" id="cd16025">
    <property type="entry name" value="PAS_like"/>
    <property type="match status" value="1"/>
</dbReference>
<dbReference type="Pfam" id="PF00884">
    <property type="entry name" value="Sulfatase"/>
    <property type="match status" value="1"/>
</dbReference>
<dbReference type="Gene3D" id="3.30.1120.10">
    <property type="match status" value="1"/>
</dbReference>
<accession>A0A5N8XA47</accession>
<dbReference type="OrthoDB" id="9777306at2"/>
<evidence type="ECO:0000259" key="2">
    <source>
        <dbReference type="Pfam" id="PF00884"/>
    </source>
</evidence>
<evidence type="ECO:0000256" key="1">
    <source>
        <dbReference type="ARBA" id="ARBA00008779"/>
    </source>
</evidence>
<gene>
    <name evidence="3" type="ORF">FNH08_00750</name>
</gene>
<evidence type="ECO:0000313" key="3">
    <source>
        <dbReference type="EMBL" id="MPY55768.1"/>
    </source>
</evidence>